<keyword evidence="2" id="KW-1185">Reference proteome</keyword>
<dbReference type="EMBL" id="JAYMYQ010000004">
    <property type="protein sequence ID" value="KAK7337982.1"/>
    <property type="molecule type" value="Genomic_DNA"/>
</dbReference>
<evidence type="ECO:0000313" key="1">
    <source>
        <dbReference type="EMBL" id="KAK7337982.1"/>
    </source>
</evidence>
<comment type="caution">
    <text evidence="1">The sequence shown here is derived from an EMBL/GenBank/DDBJ whole genome shotgun (WGS) entry which is preliminary data.</text>
</comment>
<organism evidence="1 2">
    <name type="scientific">Canavalia gladiata</name>
    <name type="common">Sword bean</name>
    <name type="synonym">Dolichos gladiatus</name>
    <dbReference type="NCBI Taxonomy" id="3824"/>
    <lineage>
        <taxon>Eukaryota</taxon>
        <taxon>Viridiplantae</taxon>
        <taxon>Streptophyta</taxon>
        <taxon>Embryophyta</taxon>
        <taxon>Tracheophyta</taxon>
        <taxon>Spermatophyta</taxon>
        <taxon>Magnoliopsida</taxon>
        <taxon>eudicotyledons</taxon>
        <taxon>Gunneridae</taxon>
        <taxon>Pentapetalae</taxon>
        <taxon>rosids</taxon>
        <taxon>fabids</taxon>
        <taxon>Fabales</taxon>
        <taxon>Fabaceae</taxon>
        <taxon>Papilionoideae</taxon>
        <taxon>50 kb inversion clade</taxon>
        <taxon>NPAAA clade</taxon>
        <taxon>indigoferoid/millettioid clade</taxon>
        <taxon>Phaseoleae</taxon>
        <taxon>Canavalia</taxon>
    </lineage>
</organism>
<name>A0AAN9QJS1_CANGL</name>
<accession>A0AAN9QJS1</accession>
<proteinExistence type="predicted"/>
<dbReference type="AlphaFoldDB" id="A0AAN9QJS1"/>
<protein>
    <submittedName>
        <fullName evidence="1">Uncharacterized protein</fullName>
    </submittedName>
</protein>
<sequence>MVLKDNRGDPLVLYFSRRSVHLDSIPYVHAKYYQTVISLFKSNTYVKHFFIKCKIVTLYRTDEAYT</sequence>
<evidence type="ECO:0000313" key="2">
    <source>
        <dbReference type="Proteomes" id="UP001367508"/>
    </source>
</evidence>
<gene>
    <name evidence="1" type="ORF">VNO77_18576</name>
</gene>
<dbReference type="Proteomes" id="UP001367508">
    <property type="component" value="Unassembled WGS sequence"/>
</dbReference>
<reference evidence="1 2" key="1">
    <citation type="submission" date="2024-01" db="EMBL/GenBank/DDBJ databases">
        <title>The genomes of 5 underutilized Papilionoideae crops provide insights into root nodulation and disease resistanc.</title>
        <authorList>
            <person name="Jiang F."/>
        </authorList>
    </citation>
    <scope>NUCLEOTIDE SEQUENCE [LARGE SCALE GENOMIC DNA]</scope>
    <source>
        <strain evidence="1">LVBAO_FW01</strain>
        <tissue evidence="1">Leaves</tissue>
    </source>
</reference>